<feature type="transmembrane region" description="Helical" evidence="14">
    <location>
        <begin position="156"/>
        <end position="173"/>
    </location>
</feature>
<dbReference type="PANTHER" id="PTHR13872">
    <property type="entry name" value="DOLICHYL-DIPHOSPHOOLIGOSACCHARIDE--PROTEIN GLYCOSYLTRANSFERASE SUBUNIT"/>
    <property type="match status" value="1"/>
</dbReference>
<evidence type="ECO:0000313" key="18">
    <source>
        <dbReference type="Proteomes" id="UP000187408"/>
    </source>
</evidence>
<organism evidence="17 18">
    <name type="scientific">Desulfurobacterium indicum</name>
    <dbReference type="NCBI Taxonomy" id="1914305"/>
    <lineage>
        <taxon>Bacteria</taxon>
        <taxon>Pseudomonadati</taxon>
        <taxon>Aquificota</taxon>
        <taxon>Aquificia</taxon>
        <taxon>Desulfurobacteriales</taxon>
        <taxon>Desulfurobacteriaceae</taxon>
        <taxon>Desulfurobacterium</taxon>
    </lineage>
</organism>
<comment type="cofactor">
    <cofactor evidence="2">
        <name>Mg(2+)</name>
        <dbReference type="ChEBI" id="CHEBI:18420"/>
    </cofactor>
</comment>
<dbReference type="GO" id="GO:0004576">
    <property type="term" value="F:oligosaccharyl transferase activity"/>
    <property type="evidence" value="ECO:0007669"/>
    <property type="project" value="InterPro"/>
</dbReference>
<dbReference type="Pfam" id="PF02516">
    <property type="entry name" value="STT3"/>
    <property type="match status" value="1"/>
</dbReference>
<dbReference type="GO" id="GO:0016020">
    <property type="term" value="C:membrane"/>
    <property type="evidence" value="ECO:0007669"/>
    <property type="project" value="InterPro"/>
</dbReference>
<feature type="transmembrane region" description="Helical" evidence="14">
    <location>
        <begin position="9"/>
        <end position="28"/>
    </location>
</feature>
<feature type="transmembrane region" description="Helical" evidence="14">
    <location>
        <begin position="185"/>
        <end position="202"/>
    </location>
</feature>
<evidence type="ECO:0000256" key="12">
    <source>
        <dbReference type="ARBA" id="ARBA00023136"/>
    </source>
</evidence>
<keyword evidence="13" id="KW-0464">Manganese</keyword>
<accession>A0A1R1MLZ3</accession>
<evidence type="ECO:0000256" key="11">
    <source>
        <dbReference type="ARBA" id="ARBA00022989"/>
    </source>
</evidence>
<evidence type="ECO:0000256" key="6">
    <source>
        <dbReference type="ARBA" id="ARBA00022676"/>
    </source>
</evidence>
<dbReference type="Pfam" id="PF21436">
    <property type="entry name" value="STT3-PglB_core"/>
    <property type="match status" value="1"/>
</dbReference>
<dbReference type="STRING" id="1914305.BLW93_03300"/>
<evidence type="ECO:0000259" key="16">
    <source>
        <dbReference type="Pfam" id="PF21436"/>
    </source>
</evidence>
<feature type="transmembrane region" description="Helical" evidence="14">
    <location>
        <begin position="367"/>
        <end position="384"/>
    </location>
</feature>
<feature type="domain" description="Oligosaccharyl transferase STT3 N-terminal" evidence="15">
    <location>
        <begin position="112"/>
        <end position="389"/>
    </location>
</feature>
<evidence type="ECO:0000256" key="14">
    <source>
        <dbReference type="SAM" id="Phobius"/>
    </source>
</evidence>
<evidence type="ECO:0000313" key="17">
    <source>
        <dbReference type="EMBL" id="OMH40828.1"/>
    </source>
</evidence>
<evidence type="ECO:0000256" key="4">
    <source>
        <dbReference type="ARBA" id="ARBA00004922"/>
    </source>
</evidence>
<proteinExistence type="inferred from homology"/>
<feature type="transmembrane region" description="Helical" evidence="14">
    <location>
        <begin position="314"/>
        <end position="337"/>
    </location>
</feature>
<evidence type="ECO:0000256" key="7">
    <source>
        <dbReference type="ARBA" id="ARBA00022679"/>
    </source>
</evidence>
<feature type="transmembrane region" description="Helical" evidence="14">
    <location>
        <begin position="129"/>
        <end position="149"/>
    </location>
</feature>
<comment type="cofactor">
    <cofactor evidence="1">
        <name>Mn(2+)</name>
        <dbReference type="ChEBI" id="CHEBI:29035"/>
    </cofactor>
</comment>
<keyword evidence="18" id="KW-1185">Reference proteome</keyword>
<evidence type="ECO:0000256" key="1">
    <source>
        <dbReference type="ARBA" id="ARBA00001936"/>
    </source>
</evidence>
<comment type="caution">
    <text evidence="17">The sequence shown here is derived from an EMBL/GenBank/DDBJ whole genome shotgun (WGS) entry which is preliminary data.</text>
</comment>
<feature type="transmembrane region" description="Helical" evidence="14">
    <location>
        <begin position="257"/>
        <end position="274"/>
    </location>
</feature>
<keyword evidence="12 14" id="KW-0472">Membrane</keyword>
<evidence type="ECO:0000256" key="8">
    <source>
        <dbReference type="ARBA" id="ARBA00022692"/>
    </source>
</evidence>
<sequence length="697" mass="80290">MEKIRSWRLVRLLVFIIIPVIAGLYLRFDDLAVWHARRSSFYYKDRPLFTSYDAFYFARWSEDYLEGKYKAGKMDPLRFVPDNYIVSKLSDSEVEKLKAYKAVYPDPIPLESFMGAVFSKFFNTHIENVAVYLTPILAVLFVIPLVIYMDEIGAPVAGFSGAVFGVLSLMYLARTTIARFDTDSLNLFFPFLIAYFFHKILHTEGRKRYIFAILAGISCYLFNWWYAHPDLVLIMFVVFILGIFITNGRVTKEDLKLIGVLALFSSPFVLWHGIHSFISRASMYIINFGKTAVKTGFPNVLQSISEAQRASLKMIILTTVGSSIIFWLGMAFIFYMFYRKWRETIFLIPSFLLGLMVFKSGNRFSMYLAPFVGIGFGYIFDELFNYVLKLSLPKPKNDEKGKVIFRNILTLSIAVLITIIAFVSQTEAVKFVAVPKITPTLEGAFLKLKEITPVDSWIWTWWDYGTAIQYLSRRAVYHDGQSQLSPKTYFVATTFSTSSPEIAYNTIKGISNVGVTYINKWLKEGQTPESIRDKFFKGVFNGRLSHPVYWIFTEDEIGKFAWINYFGTWNFDLKKGIKDSINPVGVCFIPSKNKVICGGITIDLKTGVIKARGTAVLNKIAINIDGHYREFSYDPAGRYYFDLVKSKGKLLGFIMDQQPFYSMFNQMFILRHYDNKYFKLVYDDFPVMVAYKLVCEE</sequence>
<dbReference type="Proteomes" id="UP000187408">
    <property type="component" value="Unassembled WGS sequence"/>
</dbReference>
<dbReference type="PANTHER" id="PTHR13872:SF1">
    <property type="entry name" value="DOLICHYL-DIPHOSPHOOLIGOSACCHARIDE--PROTEIN GLYCOSYLTRANSFERASE SUBUNIT STT3B"/>
    <property type="match status" value="1"/>
</dbReference>
<feature type="domain" description="STT3/PglB/AglB core" evidence="16">
    <location>
        <begin position="455"/>
        <end position="570"/>
    </location>
</feature>
<feature type="transmembrane region" description="Helical" evidence="14">
    <location>
        <begin position="209"/>
        <end position="226"/>
    </location>
</feature>
<keyword evidence="11 14" id="KW-1133">Transmembrane helix</keyword>
<dbReference type="RefSeq" id="WP_076712691.1">
    <property type="nucleotide sequence ID" value="NZ_MOEN01000008.1"/>
</dbReference>
<keyword evidence="8 14" id="KW-0812">Transmembrane</keyword>
<name>A0A1R1MLZ3_9BACT</name>
<dbReference type="OrthoDB" id="9796223at2"/>
<keyword evidence="9" id="KW-0479">Metal-binding</keyword>
<evidence type="ECO:0008006" key="19">
    <source>
        <dbReference type="Google" id="ProtNLM"/>
    </source>
</evidence>
<dbReference type="InterPro" id="IPR003674">
    <property type="entry name" value="Oligo_trans_STT3"/>
</dbReference>
<dbReference type="EMBL" id="MOEN01000008">
    <property type="protein sequence ID" value="OMH40828.1"/>
    <property type="molecule type" value="Genomic_DNA"/>
</dbReference>
<dbReference type="AlphaFoldDB" id="A0A1R1MLZ3"/>
<keyword evidence="10" id="KW-0460">Magnesium</keyword>
<reference evidence="17 18" key="1">
    <citation type="submission" date="2016-10" db="EMBL/GenBank/DDBJ databases">
        <title>Genome sequence of a sulfur-reducing bacterium Desulfurobacterium indicum K6013.</title>
        <authorList>
            <person name="Cao J."/>
            <person name="Shao Z."/>
            <person name="Alain K."/>
            <person name="Jebbar M."/>
        </authorList>
    </citation>
    <scope>NUCLEOTIDE SEQUENCE [LARGE SCALE GENOMIC DNA]</scope>
    <source>
        <strain evidence="17 18">K6013</strain>
    </source>
</reference>
<keyword evidence="7" id="KW-0808">Transferase</keyword>
<comment type="subcellular location">
    <subcellularLocation>
        <location evidence="3">Endomembrane system</location>
        <topology evidence="3">Multi-pass membrane protein</topology>
    </subcellularLocation>
</comment>
<gene>
    <name evidence="17" type="ORF">BLW93_03300</name>
</gene>
<protein>
    <recommendedName>
        <fullName evidence="19">Oligosaccharyl transferase STT3 subunit</fullName>
    </recommendedName>
</protein>
<evidence type="ECO:0000256" key="9">
    <source>
        <dbReference type="ARBA" id="ARBA00022723"/>
    </source>
</evidence>
<evidence type="ECO:0000256" key="3">
    <source>
        <dbReference type="ARBA" id="ARBA00004127"/>
    </source>
</evidence>
<feature type="transmembrane region" description="Helical" evidence="14">
    <location>
        <begin position="232"/>
        <end position="250"/>
    </location>
</feature>
<feature type="transmembrane region" description="Helical" evidence="14">
    <location>
        <begin position="344"/>
        <end position="361"/>
    </location>
</feature>
<keyword evidence="6" id="KW-0328">Glycosyltransferase</keyword>
<evidence type="ECO:0000256" key="10">
    <source>
        <dbReference type="ARBA" id="ARBA00022842"/>
    </source>
</evidence>
<dbReference type="GO" id="GO:0012505">
    <property type="term" value="C:endomembrane system"/>
    <property type="evidence" value="ECO:0007669"/>
    <property type="project" value="UniProtKB-SubCell"/>
</dbReference>
<dbReference type="InterPro" id="IPR048307">
    <property type="entry name" value="STT3_N"/>
</dbReference>
<dbReference type="Gene3D" id="3.40.1380.40">
    <property type="match status" value="1"/>
</dbReference>
<evidence type="ECO:0000259" key="15">
    <source>
        <dbReference type="Pfam" id="PF02516"/>
    </source>
</evidence>
<dbReference type="GO" id="GO:0046872">
    <property type="term" value="F:metal ion binding"/>
    <property type="evidence" value="ECO:0007669"/>
    <property type="project" value="UniProtKB-KW"/>
</dbReference>
<dbReference type="InterPro" id="IPR048999">
    <property type="entry name" value="STT3-PglB_core"/>
</dbReference>
<evidence type="ECO:0000256" key="5">
    <source>
        <dbReference type="ARBA" id="ARBA00010810"/>
    </source>
</evidence>
<feature type="transmembrane region" description="Helical" evidence="14">
    <location>
        <begin position="404"/>
        <end position="423"/>
    </location>
</feature>
<dbReference type="UniPathway" id="UPA00378"/>
<comment type="similarity">
    <text evidence="5">Belongs to the STT3 family.</text>
</comment>
<evidence type="ECO:0000256" key="13">
    <source>
        <dbReference type="ARBA" id="ARBA00023211"/>
    </source>
</evidence>
<evidence type="ECO:0000256" key="2">
    <source>
        <dbReference type="ARBA" id="ARBA00001946"/>
    </source>
</evidence>
<comment type="pathway">
    <text evidence="4">Protein modification; protein glycosylation.</text>
</comment>